<organism evidence="5 6">
    <name type="scientific">Crucibulum laeve</name>
    <dbReference type="NCBI Taxonomy" id="68775"/>
    <lineage>
        <taxon>Eukaryota</taxon>
        <taxon>Fungi</taxon>
        <taxon>Dikarya</taxon>
        <taxon>Basidiomycota</taxon>
        <taxon>Agaricomycotina</taxon>
        <taxon>Agaricomycetes</taxon>
        <taxon>Agaricomycetidae</taxon>
        <taxon>Agaricales</taxon>
        <taxon>Agaricineae</taxon>
        <taxon>Nidulariaceae</taxon>
        <taxon>Crucibulum</taxon>
    </lineage>
</organism>
<gene>
    <name evidence="5" type="ORF">BDQ12DRAFT_734346</name>
</gene>
<dbReference type="OrthoDB" id="408683at2759"/>
<feature type="compositionally biased region" description="Low complexity" evidence="3">
    <location>
        <begin position="391"/>
        <end position="421"/>
    </location>
</feature>
<proteinExistence type="inferred from homology"/>
<keyword evidence="5" id="KW-0255">Endonuclease</keyword>
<protein>
    <submittedName>
        <fullName evidence="5">tRNA-splicing endonuclease subunit sen54 N-term-domain-containing protein</fullName>
    </submittedName>
</protein>
<sequence>MDDSLETPSYVLPKVPLGDVAPEEDGQSSGDEEEGGLDWTKLLPAASRPVIPKRGEKEFEPRAGGGSNLQLHVLDRARNAMFETLRATRTTSTKVISYAIWRPEISRADVTLHRGIHFSSMGHSAPRTVIGLDGTEKVQKRLELLPEEVIYLIERGSLFCWKDMDLRALEGQGLEEVLGAPMSVEQAFAEMIGRDGLTLEKFQVFAYLRRLGYVVTRADPPNPFYPTPPPRTLTKAPVPSIIQRIRSLFPLWTTWLSRAISGPFNWWKPVSVSRWFYHDKNYGYLFRSLRFMPSGHDIPLQKPNQLAAEVKKASSPYKIFYNIYKPNTSFKKTAPGQPDFQIVVINARTTPMPSLQELTDMFDVLPEVPLPLPRQRRPVSEVPTALAGSITSAPTEEPTPATDPSTESSTAASSTPAATAPNTQLEATAYSSSSRFQRPYRPFNPNYNQASPPNFFQKHFPWVFPPPSAPPRRPNPFMALKAGKKIIVIAVVDAGSISFFRFGQGAFTEWPMVA</sequence>
<evidence type="ECO:0000313" key="6">
    <source>
        <dbReference type="Proteomes" id="UP000308652"/>
    </source>
</evidence>
<dbReference type="Proteomes" id="UP000308652">
    <property type="component" value="Unassembled WGS sequence"/>
</dbReference>
<dbReference type="GO" id="GO:0004519">
    <property type="term" value="F:endonuclease activity"/>
    <property type="evidence" value="ECO:0007669"/>
    <property type="project" value="UniProtKB-KW"/>
</dbReference>
<dbReference type="GO" id="GO:0000214">
    <property type="term" value="C:tRNA-intron endonuclease complex"/>
    <property type="evidence" value="ECO:0007669"/>
    <property type="project" value="TreeGrafter"/>
</dbReference>
<dbReference type="Pfam" id="PF12928">
    <property type="entry name" value="tRNA_int_end_N2"/>
    <property type="match status" value="1"/>
</dbReference>
<feature type="region of interest" description="Disordered" evidence="3">
    <location>
        <begin position="1"/>
        <end position="39"/>
    </location>
</feature>
<dbReference type="PANTHER" id="PTHR21027:SF1">
    <property type="entry name" value="TRNA-SPLICING ENDONUCLEASE SUBUNIT SEN54"/>
    <property type="match status" value="1"/>
</dbReference>
<reference evidence="5 6" key="1">
    <citation type="journal article" date="2019" name="Nat. Ecol. Evol.">
        <title>Megaphylogeny resolves global patterns of mushroom evolution.</title>
        <authorList>
            <person name="Varga T."/>
            <person name="Krizsan K."/>
            <person name="Foldi C."/>
            <person name="Dima B."/>
            <person name="Sanchez-Garcia M."/>
            <person name="Sanchez-Ramirez S."/>
            <person name="Szollosi G.J."/>
            <person name="Szarkandi J.G."/>
            <person name="Papp V."/>
            <person name="Albert L."/>
            <person name="Andreopoulos W."/>
            <person name="Angelini C."/>
            <person name="Antonin V."/>
            <person name="Barry K.W."/>
            <person name="Bougher N.L."/>
            <person name="Buchanan P."/>
            <person name="Buyck B."/>
            <person name="Bense V."/>
            <person name="Catcheside P."/>
            <person name="Chovatia M."/>
            <person name="Cooper J."/>
            <person name="Damon W."/>
            <person name="Desjardin D."/>
            <person name="Finy P."/>
            <person name="Geml J."/>
            <person name="Haridas S."/>
            <person name="Hughes K."/>
            <person name="Justo A."/>
            <person name="Karasinski D."/>
            <person name="Kautmanova I."/>
            <person name="Kiss B."/>
            <person name="Kocsube S."/>
            <person name="Kotiranta H."/>
            <person name="LaButti K.M."/>
            <person name="Lechner B.E."/>
            <person name="Liimatainen K."/>
            <person name="Lipzen A."/>
            <person name="Lukacs Z."/>
            <person name="Mihaltcheva S."/>
            <person name="Morgado L.N."/>
            <person name="Niskanen T."/>
            <person name="Noordeloos M.E."/>
            <person name="Ohm R.A."/>
            <person name="Ortiz-Santana B."/>
            <person name="Ovrebo C."/>
            <person name="Racz N."/>
            <person name="Riley R."/>
            <person name="Savchenko A."/>
            <person name="Shiryaev A."/>
            <person name="Soop K."/>
            <person name="Spirin V."/>
            <person name="Szebenyi C."/>
            <person name="Tomsovsky M."/>
            <person name="Tulloss R.E."/>
            <person name="Uehling J."/>
            <person name="Grigoriev I.V."/>
            <person name="Vagvolgyi C."/>
            <person name="Papp T."/>
            <person name="Martin F.M."/>
            <person name="Miettinen O."/>
            <person name="Hibbett D.S."/>
            <person name="Nagy L.G."/>
        </authorList>
    </citation>
    <scope>NUCLEOTIDE SEQUENCE [LARGE SCALE GENOMIC DNA]</scope>
    <source>
        <strain evidence="5 6">CBS 166.37</strain>
    </source>
</reference>
<keyword evidence="5" id="KW-0540">Nuclease</keyword>
<dbReference type="PANTHER" id="PTHR21027">
    <property type="entry name" value="TRNA-SPLICING ENDONUCLEASE SUBUNIT SEN54"/>
    <property type="match status" value="1"/>
</dbReference>
<feature type="region of interest" description="Disordered" evidence="3">
    <location>
        <begin position="373"/>
        <end position="431"/>
    </location>
</feature>
<comment type="similarity">
    <text evidence="1">Belongs to the SEN54 family.</text>
</comment>
<feature type="compositionally biased region" description="Acidic residues" evidence="3">
    <location>
        <begin position="21"/>
        <end position="36"/>
    </location>
</feature>
<dbReference type="AlphaFoldDB" id="A0A5C3M936"/>
<evidence type="ECO:0000313" key="5">
    <source>
        <dbReference type="EMBL" id="TFK40358.1"/>
    </source>
</evidence>
<evidence type="ECO:0000256" key="3">
    <source>
        <dbReference type="SAM" id="MobiDB-lite"/>
    </source>
</evidence>
<feature type="domain" description="tRNA-splicing endonuclease subunit Sen54 N-terminal" evidence="4">
    <location>
        <begin position="82"/>
        <end position="161"/>
    </location>
</feature>
<name>A0A5C3M936_9AGAR</name>
<keyword evidence="6" id="KW-1185">Reference proteome</keyword>
<dbReference type="GO" id="GO:0000379">
    <property type="term" value="P:tRNA-type intron splice site recognition and cleavage"/>
    <property type="evidence" value="ECO:0007669"/>
    <property type="project" value="TreeGrafter"/>
</dbReference>
<keyword evidence="2" id="KW-0819">tRNA processing</keyword>
<dbReference type="STRING" id="68775.A0A5C3M936"/>
<dbReference type="InterPro" id="IPR024336">
    <property type="entry name" value="tRNA_splic_suSen54_N"/>
</dbReference>
<feature type="compositionally biased region" description="Polar residues" evidence="3">
    <location>
        <begin position="422"/>
        <end position="431"/>
    </location>
</feature>
<dbReference type="EMBL" id="ML213597">
    <property type="protein sequence ID" value="TFK40358.1"/>
    <property type="molecule type" value="Genomic_DNA"/>
</dbReference>
<evidence type="ECO:0000259" key="4">
    <source>
        <dbReference type="Pfam" id="PF12928"/>
    </source>
</evidence>
<accession>A0A5C3M936</accession>
<keyword evidence="5" id="KW-0378">Hydrolase</keyword>
<evidence type="ECO:0000256" key="1">
    <source>
        <dbReference type="ARBA" id="ARBA00005736"/>
    </source>
</evidence>
<dbReference type="InterPro" id="IPR024337">
    <property type="entry name" value="tRNA_splic_suSen54"/>
</dbReference>
<evidence type="ECO:0000256" key="2">
    <source>
        <dbReference type="ARBA" id="ARBA00022694"/>
    </source>
</evidence>